<evidence type="ECO:0000313" key="1">
    <source>
        <dbReference type="Ensembl" id="ENSCCNP00000032001.1"/>
    </source>
</evidence>
<dbReference type="Ensembl" id="ENSCCNT00000040205.1">
    <property type="protein sequence ID" value="ENSCCNP00000032001.1"/>
    <property type="gene ID" value="ENSCCNG00000030412.1"/>
</dbReference>
<name>A0A8C0XR51_CASCN</name>
<reference evidence="1" key="1">
    <citation type="submission" date="2023-09" db="UniProtKB">
        <authorList>
            <consortium name="Ensembl"/>
        </authorList>
    </citation>
    <scope>IDENTIFICATION</scope>
</reference>
<proteinExistence type="predicted"/>
<organism evidence="1">
    <name type="scientific">Castor canadensis</name>
    <name type="common">American beaver</name>
    <dbReference type="NCBI Taxonomy" id="51338"/>
    <lineage>
        <taxon>Eukaryota</taxon>
        <taxon>Metazoa</taxon>
        <taxon>Chordata</taxon>
        <taxon>Craniata</taxon>
        <taxon>Vertebrata</taxon>
        <taxon>Euteleostomi</taxon>
        <taxon>Mammalia</taxon>
        <taxon>Eutheria</taxon>
        <taxon>Euarchontoglires</taxon>
        <taxon>Glires</taxon>
        <taxon>Rodentia</taxon>
        <taxon>Castorimorpha</taxon>
        <taxon>Castoridae</taxon>
        <taxon>Castor</taxon>
    </lineage>
</organism>
<protein>
    <submittedName>
        <fullName evidence="1">Uncharacterized protein</fullName>
    </submittedName>
</protein>
<sequence>MTCLTKGQQADTKAIWCHWAAIESVRYQMQIVNIDEIDWEKEKSQPVLFLNDICLKRC</sequence>
<dbReference type="AlphaFoldDB" id="A0A8C0XR51"/>
<accession>A0A8C0XR51</accession>